<dbReference type="GeneID" id="24919930"/>
<accession>D8M2Y1</accession>
<protein>
    <submittedName>
        <fullName evidence="2">Uncharacterized protein</fullName>
    </submittedName>
</protein>
<dbReference type="RefSeq" id="XP_012896752.1">
    <property type="nucleotide sequence ID" value="XM_013041298.1"/>
</dbReference>
<organism evidence="2">
    <name type="scientific">Blastocystis hominis</name>
    <dbReference type="NCBI Taxonomy" id="12968"/>
    <lineage>
        <taxon>Eukaryota</taxon>
        <taxon>Sar</taxon>
        <taxon>Stramenopiles</taxon>
        <taxon>Bigyra</taxon>
        <taxon>Opalozoa</taxon>
        <taxon>Opalinata</taxon>
        <taxon>Blastocystidae</taxon>
        <taxon>Blastocystis</taxon>
    </lineage>
</organism>
<evidence type="ECO:0000313" key="2">
    <source>
        <dbReference type="EMBL" id="CBK22704.2"/>
    </source>
</evidence>
<reference evidence="2" key="1">
    <citation type="submission" date="2010-02" db="EMBL/GenBank/DDBJ databases">
        <title>Sequencing and annotation of the Blastocystis hominis genome.</title>
        <authorList>
            <person name="Wincker P."/>
        </authorList>
    </citation>
    <scope>NUCLEOTIDE SEQUENCE</scope>
    <source>
        <strain evidence="2">Singapore isolate B</strain>
    </source>
</reference>
<dbReference type="InParanoid" id="D8M2Y1"/>
<gene>
    <name evidence="2" type="ORF">GSBLH_T00002790001</name>
</gene>
<name>D8M2Y1_BLAHO</name>
<dbReference type="EMBL" id="FN668650">
    <property type="protein sequence ID" value="CBK22704.2"/>
    <property type="molecule type" value="Genomic_DNA"/>
</dbReference>
<dbReference type="Proteomes" id="UP000008312">
    <property type="component" value="Unassembled WGS sequence"/>
</dbReference>
<proteinExistence type="predicted"/>
<evidence type="ECO:0000256" key="1">
    <source>
        <dbReference type="SAM" id="MobiDB-lite"/>
    </source>
</evidence>
<feature type="region of interest" description="Disordered" evidence="1">
    <location>
        <begin position="167"/>
        <end position="220"/>
    </location>
</feature>
<keyword evidence="3" id="KW-1185">Reference proteome</keyword>
<dbReference type="AlphaFoldDB" id="D8M2Y1"/>
<evidence type="ECO:0000313" key="3">
    <source>
        <dbReference type="Proteomes" id="UP000008312"/>
    </source>
</evidence>
<feature type="compositionally biased region" description="Low complexity" evidence="1">
    <location>
        <begin position="186"/>
        <end position="212"/>
    </location>
</feature>
<sequence length="220" mass="24884">MESVRVLPTSEEYLLKRQAEPQYDYSYSPYDLPSFGNNMSYPRRPCSMGRLSYMEPVPSRSMFGARSYLPYEYAEEPDEALWYDEYRVGPPQAPSSDYYPSGFLPSANYSSYVDSSIHRRSPLYCDPSFVRPFSASGCREKTSSYLDPFPFSCDLRCSSDCELPSNRLNSSTVPRSRADCLDVKSASRPSSSMDRSSRVYSSDSHSDFLSSDTVSPDLPA</sequence>